<evidence type="ECO:0000313" key="1">
    <source>
        <dbReference type="EMBL" id="POG77363.1"/>
    </source>
</evidence>
<dbReference type="SUPFAM" id="SSF52540">
    <property type="entry name" value="P-loop containing nucleoside triphosphate hydrolases"/>
    <property type="match status" value="1"/>
</dbReference>
<dbReference type="InterPro" id="IPR027417">
    <property type="entry name" value="P-loop_NTPase"/>
</dbReference>
<dbReference type="Gene3D" id="3.40.50.300">
    <property type="entry name" value="P-loop containing nucleotide triphosphate hydrolases"/>
    <property type="match status" value="1"/>
</dbReference>
<reference evidence="1 2" key="2">
    <citation type="journal article" date="2018" name="New Phytol.">
        <title>High intraspecific genome diversity in the model arbuscular mycorrhizal symbiont Rhizophagus irregularis.</title>
        <authorList>
            <person name="Chen E.C.H."/>
            <person name="Morin E."/>
            <person name="Beaudet D."/>
            <person name="Noel J."/>
            <person name="Yildirir G."/>
            <person name="Ndikumana S."/>
            <person name="Charron P."/>
            <person name="St-Onge C."/>
            <person name="Giorgi J."/>
            <person name="Kruger M."/>
            <person name="Marton T."/>
            <person name="Ropars J."/>
            <person name="Grigoriev I.V."/>
            <person name="Hainaut M."/>
            <person name="Henrissat B."/>
            <person name="Roux C."/>
            <person name="Martin F."/>
            <person name="Corradi N."/>
        </authorList>
    </citation>
    <scope>NUCLEOTIDE SEQUENCE [LARGE SCALE GENOMIC DNA]</scope>
    <source>
        <strain evidence="1 2">DAOM 197198</strain>
    </source>
</reference>
<proteinExistence type="predicted"/>
<keyword evidence="2" id="KW-1185">Reference proteome</keyword>
<reference evidence="1 2" key="1">
    <citation type="journal article" date="2013" name="Proc. Natl. Acad. Sci. U.S.A.">
        <title>Genome of an arbuscular mycorrhizal fungus provides insight into the oldest plant symbiosis.</title>
        <authorList>
            <person name="Tisserant E."/>
            <person name="Malbreil M."/>
            <person name="Kuo A."/>
            <person name="Kohler A."/>
            <person name="Symeonidi A."/>
            <person name="Balestrini R."/>
            <person name="Charron P."/>
            <person name="Duensing N."/>
            <person name="Frei Dit Frey N."/>
            <person name="Gianinazzi-Pearson V."/>
            <person name="Gilbert L.B."/>
            <person name="Handa Y."/>
            <person name="Herr J.R."/>
            <person name="Hijri M."/>
            <person name="Koul R."/>
            <person name="Kawaguchi M."/>
            <person name="Krajinski F."/>
            <person name="Lammers P.J."/>
            <person name="Masclaux F.G."/>
            <person name="Murat C."/>
            <person name="Morin E."/>
            <person name="Ndikumana S."/>
            <person name="Pagni M."/>
            <person name="Petitpierre D."/>
            <person name="Requena N."/>
            <person name="Rosikiewicz P."/>
            <person name="Riley R."/>
            <person name="Saito K."/>
            <person name="San Clemente H."/>
            <person name="Shapiro H."/>
            <person name="van Tuinen D."/>
            <person name="Becard G."/>
            <person name="Bonfante P."/>
            <person name="Paszkowski U."/>
            <person name="Shachar-Hill Y.Y."/>
            <person name="Tuskan G.A."/>
            <person name="Young P.W."/>
            <person name="Sanders I.R."/>
            <person name="Henrissat B."/>
            <person name="Rensing S.A."/>
            <person name="Grigoriev I.V."/>
            <person name="Corradi N."/>
            <person name="Roux C."/>
            <person name="Martin F."/>
        </authorList>
    </citation>
    <scope>NUCLEOTIDE SEQUENCE [LARGE SCALE GENOMIC DNA]</scope>
    <source>
        <strain evidence="1 2">DAOM 197198</strain>
    </source>
</reference>
<accession>A0A2P4QIA2</accession>
<dbReference type="AlphaFoldDB" id="A0A2P4QIA2"/>
<dbReference type="VEuPathDB" id="FungiDB:RhiirFUN_022671"/>
<evidence type="ECO:0000313" key="2">
    <source>
        <dbReference type="Proteomes" id="UP000018888"/>
    </source>
</evidence>
<gene>
    <name evidence="1" type="ORF">GLOIN_2v1837598</name>
</gene>
<dbReference type="Pfam" id="PF14516">
    <property type="entry name" value="AAA_35"/>
    <property type="match status" value="1"/>
</dbReference>
<name>A0A2P4QIA2_RHIID</name>
<protein>
    <submittedName>
        <fullName evidence="1">Uncharacterized protein</fullName>
    </submittedName>
</protein>
<organism evidence="1 2">
    <name type="scientific">Rhizophagus irregularis (strain DAOM 181602 / DAOM 197198 / MUCL 43194)</name>
    <name type="common">Arbuscular mycorrhizal fungus</name>
    <name type="synonym">Glomus intraradices</name>
    <dbReference type="NCBI Taxonomy" id="747089"/>
    <lineage>
        <taxon>Eukaryota</taxon>
        <taxon>Fungi</taxon>
        <taxon>Fungi incertae sedis</taxon>
        <taxon>Mucoromycota</taxon>
        <taxon>Glomeromycotina</taxon>
        <taxon>Glomeromycetes</taxon>
        <taxon>Glomerales</taxon>
        <taxon>Glomeraceae</taxon>
        <taxon>Rhizophagus</taxon>
    </lineage>
</organism>
<sequence length="661" mass="75867">MTVANLKEQLSRTKEVIGAKITKMNLWKVELKTYEVNNLSAEDIESHESSEKMETTSNLNEYYNNNEDKNPKKGHLHVFIVPTDTATSGKRRKWMVNSTISYEESKSVYFIDPTESSGSLYAMIQKGEFLALYGARASGKSTRMDQAVIELESKGYVCITISFERINMNTIDTFWSAVGVELCIGSPQHFGLNDVKSADDFMLKFRKEPWNDKQVVLFIDEYDELFGANDDVKSSFLGTIRSIKNAKRFYALWSSVVIGPLSILFPKTDKRNVSPFNVLDSLRNPNFTLAQVESLYKAYENDAKLTIAPEVIKDIYERTNGHAGLVCLCGKAISYSLEKKLDEGRSLDFKLWSKFLVSPLVLNSMIMYLPFKKMVDDLLRPDAKEALDFLRSVFVGFFDFIQIHSTDKRRLADFLTAEGVLIRESSTEFSYRMSSIFVDGLVRREVIPLLYKSCPTVPVPKIDGGLKVLDALIESIRCFDKTIICNAFNRSFKTALVKVDGCQNRMVPRESVYDTELNRILLNWIVNECFEVTGQWHLIDHADNDEKDKHYYSNITIMTPRKTVVLELLASANKKELNEHFERVLNYAEMLSADDKWIVNFTCEDDATKNPHWPPNDRKFESVNVVHFFHDRKFENVRMSARYISNSGTFSYITDQVIQLQ</sequence>
<dbReference type="Proteomes" id="UP000018888">
    <property type="component" value="Unassembled WGS sequence"/>
</dbReference>
<dbReference type="EMBL" id="AUPC02000041">
    <property type="protein sequence ID" value="POG77363.1"/>
    <property type="molecule type" value="Genomic_DNA"/>
</dbReference>
<comment type="caution">
    <text evidence="1">The sequence shown here is derived from an EMBL/GenBank/DDBJ whole genome shotgun (WGS) entry which is preliminary data.</text>
</comment>